<dbReference type="SUPFAM" id="SSF69593">
    <property type="entry name" value="Glycerol-3-phosphate (1)-acyltransferase"/>
    <property type="match status" value="1"/>
</dbReference>
<feature type="compositionally biased region" description="Basic and acidic residues" evidence="4">
    <location>
        <begin position="283"/>
        <end position="297"/>
    </location>
</feature>
<dbReference type="SMART" id="SM00563">
    <property type="entry name" value="PlsC"/>
    <property type="match status" value="1"/>
</dbReference>
<evidence type="ECO:0000313" key="7">
    <source>
        <dbReference type="Proteomes" id="UP001230317"/>
    </source>
</evidence>
<keyword evidence="3" id="KW-0175">Coiled coil</keyword>
<dbReference type="EMBL" id="JASNVU010000010">
    <property type="protein sequence ID" value="MDK4335434.1"/>
    <property type="molecule type" value="Genomic_DNA"/>
</dbReference>
<evidence type="ECO:0000256" key="3">
    <source>
        <dbReference type="SAM" id="Coils"/>
    </source>
</evidence>
<name>A0AAP4FBU9_9CORY</name>
<evidence type="ECO:0000256" key="1">
    <source>
        <dbReference type="ARBA" id="ARBA00022679"/>
    </source>
</evidence>
<dbReference type="GO" id="GO:0003841">
    <property type="term" value="F:1-acylglycerol-3-phosphate O-acyltransferase activity"/>
    <property type="evidence" value="ECO:0007669"/>
    <property type="project" value="TreeGrafter"/>
</dbReference>
<dbReference type="PANTHER" id="PTHR10434">
    <property type="entry name" value="1-ACYL-SN-GLYCEROL-3-PHOSPHATE ACYLTRANSFERASE"/>
    <property type="match status" value="1"/>
</dbReference>
<dbReference type="GO" id="GO:0006654">
    <property type="term" value="P:phosphatidic acid biosynthetic process"/>
    <property type="evidence" value="ECO:0007669"/>
    <property type="project" value="TreeGrafter"/>
</dbReference>
<dbReference type="PANTHER" id="PTHR10434:SF55">
    <property type="entry name" value="POSSIBLE ACYLTRANSFERASE"/>
    <property type="match status" value="1"/>
</dbReference>
<dbReference type="AlphaFoldDB" id="A0AAP4FBU9"/>
<dbReference type="GO" id="GO:0005886">
    <property type="term" value="C:plasma membrane"/>
    <property type="evidence" value="ECO:0007669"/>
    <property type="project" value="TreeGrafter"/>
</dbReference>
<proteinExistence type="predicted"/>
<dbReference type="InterPro" id="IPR002123">
    <property type="entry name" value="Plipid/glycerol_acylTrfase"/>
</dbReference>
<reference evidence="6" key="1">
    <citation type="submission" date="2023-05" db="EMBL/GenBank/DDBJ databases">
        <title>Metabolic capabilities are highly conserved among human nasal-associated Corynebacterium species in pangenomic analyses.</title>
        <authorList>
            <person name="Tran T.H."/>
            <person name="Roberts A.Q."/>
            <person name="Escapa I.F."/>
            <person name="Gao W."/>
            <person name="Conlan S."/>
            <person name="Kong H."/>
            <person name="Segre J.A."/>
            <person name="Kelly M.S."/>
            <person name="Lemon K.P."/>
        </authorList>
    </citation>
    <scope>NUCLEOTIDE SEQUENCE</scope>
    <source>
        <strain evidence="6">KPL2618</strain>
    </source>
</reference>
<keyword evidence="1" id="KW-0808">Transferase</keyword>
<dbReference type="CDD" id="cd07989">
    <property type="entry name" value="LPLAT_AGPAT-like"/>
    <property type="match status" value="1"/>
</dbReference>
<dbReference type="RefSeq" id="WP_284642465.1">
    <property type="nucleotide sequence ID" value="NZ_JASNVU010000010.1"/>
</dbReference>
<keyword evidence="2 6" id="KW-0012">Acyltransferase</keyword>
<organism evidence="6 7">
    <name type="scientific">Corynebacterium accolens</name>
    <dbReference type="NCBI Taxonomy" id="38284"/>
    <lineage>
        <taxon>Bacteria</taxon>
        <taxon>Bacillati</taxon>
        <taxon>Actinomycetota</taxon>
        <taxon>Actinomycetes</taxon>
        <taxon>Mycobacteriales</taxon>
        <taxon>Corynebacteriaceae</taxon>
        <taxon>Corynebacterium</taxon>
    </lineage>
</organism>
<dbReference type="Pfam" id="PF01553">
    <property type="entry name" value="Acyltransferase"/>
    <property type="match status" value="1"/>
</dbReference>
<evidence type="ECO:0000256" key="2">
    <source>
        <dbReference type="ARBA" id="ARBA00023315"/>
    </source>
</evidence>
<feature type="coiled-coil region" evidence="3">
    <location>
        <begin position="235"/>
        <end position="265"/>
    </location>
</feature>
<protein>
    <submittedName>
        <fullName evidence="6">Lysophospholipid acyltransferase family protein</fullName>
    </submittedName>
</protein>
<dbReference type="Proteomes" id="UP001230317">
    <property type="component" value="Unassembled WGS sequence"/>
</dbReference>
<feature type="domain" description="Phospholipid/glycerol acyltransferase" evidence="5">
    <location>
        <begin position="41"/>
        <end position="155"/>
    </location>
</feature>
<sequence length="543" mass="59397">MNAATNFLYRQITHIGRGLTLAQGLQMRLSGEENIPDDGGAVLVCNHTGYMDFLFGAFIAYRKKRLVRFLAKASIFSTPGVGALLRAMGHVPVDRIDGKESLRKAVELAEAGELVGVFSEGTISRSFEIRSMKTGASRIAFEAGVPIVPQVMFGSQRLWTKGHKKNLGRTKTPVFITALEPYYPTGDPEADTAEIRRRMQEALEGLWEDYEAEFGPMPTGEYWVPARKGGSAPTLEEAEARDAEVETERHRVRRLRDDLVGLKDRVSVSTVELVRNHMASAKGQEDQEAHEGDETQEKKHIAADTLEWVKTNLNAVVEEATRGLDEGKDKVADVMAQLKTDVAQAQASIAASSKEIWEGSVVEQGLLAAATQSRLIVSRLPHRLKAQFSAIPRVVVAHQSTLNWEDDVLTPRLKAALESIYPAAEVLIVVSCDADLDVPQAVWHIQLDEQAEKPLLDKEAMKVTSATAAAGVDCILDDLDAKPSEALVFGNEPGDEGFLNHIPVVALETAPIEVVKDAQAVTYSAERAGMSEVLEAMARLQKD</sequence>
<accession>A0AAP4FBU9</accession>
<feature type="region of interest" description="Disordered" evidence="4">
    <location>
        <begin position="278"/>
        <end position="297"/>
    </location>
</feature>
<evidence type="ECO:0000313" key="6">
    <source>
        <dbReference type="EMBL" id="MDK4335434.1"/>
    </source>
</evidence>
<evidence type="ECO:0000259" key="5">
    <source>
        <dbReference type="SMART" id="SM00563"/>
    </source>
</evidence>
<comment type="caution">
    <text evidence="6">The sequence shown here is derived from an EMBL/GenBank/DDBJ whole genome shotgun (WGS) entry which is preliminary data.</text>
</comment>
<gene>
    <name evidence="6" type="ORF">QPX58_08445</name>
</gene>
<evidence type="ECO:0000256" key="4">
    <source>
        <dbReference type="SAM" id="MobiDB-lite"/>
    </source>
</evidence>